<dbReference type="SMART" id="SM00382">
    <property type="entry name" value="AAA"/>
    <property type="match status" value="1"/>
</dbReference>
<dbReference type="SUPFAM" id="SSF52540">
    <property type="entry name" value="P-loop containing nucleoside triphosphate hydrolases"/>
    <property type="match status" value="1"/>
</dbReference>
<evidence type="ECO:0000256" key="3">
    <source>
        <dbReference type="ARBA" id="ARBA00022840"/>
    </source>
</evidence>
<reference evidence="5 6" key="1">
    <citation type="submission" date="2017-09" db="EMBL/GenBank/DDBJ databases">
        <title>Depth-based differentiation of microbial function through sediment-hosted aquifers and enrichment of novel symbionts in the deep terrestrial subsurface.</title>
        <authorList>
            <person name="Probst A.J."/>
            <person name="Ladd B."/>
            <person name="Jarett J.K."/>
            <person name="Geller-Mcgrath D.E."/>
            <person name="Sieber C.M."/>
            <person name="Emerson J.B."/>
            <person name="Anantharaman K."/>
            <person name="Thomas B.C."/>
            <person name="Malmstrom R."/>
            <person name="Stieglmeier M."/>
            <person name="Klingl A."/>
            <person name="Woyke T."/>
            <person name="Ryan C.M."/>
            <person name="Banfield J.F."/>
        </authorList>
    </citation>
    <scope>NUCLEOTIDE SEQUENCE [LARGE SCALE GENOMIC DNA]</scope>
    <source>
        <strain evidence="5">CG23_combo_of_CG06-09_8_20_14_all_40_23</strain>
    </source>
</reference>
<comment type="caution">
    <text evidence="5">The sequence shown here is derived from an EMBL/GenBank/DDBJ whole genome shotgun (WGS) entry which is preliminary data.</text>
</comment>
<dbReference type="InterPro" id="IPR003593">
    <property type="entry name" value="AAA+_ATPase"/>
</dbReference>
<feature type="domain" description="AAA+ ATPase" evidence="4">
    <location>
        <begin position="312"/>
        <end position="435"/>
    </location>
</feature>
<dbReference type="Gene3D" id="3.30.450.90">
    <property type="match status" value="1"/>
</dbReference>
<dbReference type="PANTHER" id="PTHR30258:SF2">
    <property type="entry name" value="COMG OPERON PROTEIN 1"/>
    <property type="match status" value="1"/>
</dbReference>
<dbReference type="Proteomes" id="UP000231067">
    <property type="component" value="Unassembled WGS sequence"/>
</dbReference>
<accession>A0A2H0AAH4</accession>
<dbReference type="FunFam" id="3.30.450.90:FF:000001">
    <property type="entry name" value="Type II secretion system ATPase GspE"/>
    <property type="match status" value="1"/>
</dbReference>
<dbReference type="CDD" id="cd01129">
    <property type="entry name" value="PulE-GspE-like"/>
    <property type="match status" value="1"/>
</dbReference>
<dbReference type="InterPro" id="IPR001482">
    <property type="entry name" value="T2SS/T4SS_dom"/>
</dbReference>
<evidence type="ECO:0000259" key="4">
    <source>
        <dbReference type="SMART" id="SM00382"/>
    </source>
</evidence>
<gene>
    <name evidence="5" type="ORF">COX18_02285</name>
</gene>
<evidence type="ECO:0000313" key="5">
    <source>
        <dbReference type="EMBL" id="PIP41830.1"/>
    </source>
</evidence>
<dbReference type="InterPro" id="IPR007831">
    <property type="entry name" value="T2SS_GspE_N"/>
</dbReference>
<dbReference type="GO" id="GO:0016887">
    <property type="term" value="F:ATP hydrolysis activity"/>
    <property type="evidence" value="ECO:0007669"/>
    <property type="project" value="TreeGrafter"/>
</dbReference>
<sequence length="562" mass="62656">MGKFSHIKLTDVLIEEGLITTTQIDELIQKEKDKSAGLEEMIVKSGIIDKNTLMSRKAELIHTRFVDVSCYPEYEEFVRLLPEATCRKYSLICINKVENKLSLVMTNPSDVSSIDDIRLVSGYEIEPLLGYEPDIKFALNQVFGDQAFQNIVDVVSKSSIILEEKRKEKSEVVVIDTPLIQLVDGIIIQAMEKKASDIHIEAFENNLKVRYRIDGILRDIMTLSKELRASIISRIKIMSGLNITEKRLPQDGRVQMNIKGKAIDLRISILPTIAGEGVVIRILDRASISLKLEDIGLISAMAENFRASVFQPNGMIMVTGPTGSGKTTTLYAVLNTLNSPTKKILTIEDPVEYYLYGINQVQVKPSIGFTFATGLRTFFRQDPDVIMVGEVRDFETAQTAIEAALTGHLVLSTLHTNDAIGTVIRLIDMGIKPFLIASTLRCVLAQRLARVNCPNCKEPIQPSSNLLKFMDKLSIPIPDNMQLFKGKGCNVCNRTGYKGRIGIFELLIMSTEIERGIADQVSSLHLLEIAKQEGLKTLLEDGIEKVLNGLTTIEEVFRVVHT</sequence>
<evidence type="ECO:0000256" key="2">
    <source>
        <dbReference type="ARBA" id="ARBA00022741"/>
    </source>
</evidence>
<protein>
    <submittedName>
        <fullName evidence="5">Type II secretion system protein GspE</fullName>
    </submittedName>
</protein>
<dbReference type="Pfam" id="PF05157">
    <property type="entry name" value="MshEN"/>
    <property type="match status" value="1"/>
</dbReference>
<dbReference type="SUPFAM" id="SSF160246">
    <property type="entry name" value="EspE N-terminal domain-like"/>
    <property type="match status" value="1"/>
</dbReference>
<comment type="similarity">
    <text evidence="1">Belongs to the GSP E family.</text>
</comment>
<dbReference type="AlphaFoldDB" id="A0A2H0AAH4"/>
<dbReference type="Pfam" id="PF00437">
    <property type="entry name" value="T2SSE"/>
    <property type="match status" value="1"/>
</dbReference>
<organism evidence="5 6">
    <name type="scientific">Candidatus Desantisbacteria bacterium CG23_combo_of_CG06-09_8_20_14_all_40_23</name>
    <dbReference type="NCBI Taxonomy" id="1974550"/>
    <lineage>
        <taxon>Bacteria</taxon>
        <taxon>Candidatus Desantisiibacteriota</taxon>
    </lineage>
</organism>
<dbReference type="Gene3D" id="3.40.50.300">
    <property type="entry name" value="P-loop containing nucleotide triphosphate hydrolases"/>
    <property type="match status" value="1"/>
</dbReference>
<dbReference type="GO" id="GO:0005524">
    <property type="term" value="F:ATP binding"/>
    <property type="evidence" value="ECO:0007669"/>
    <property type="project" value="UniProtKB-KW"/>
</dbReference>
<proteinExistence type="inferred from homology"/>
<dbReference type="InterPro" id="IPR037257">
    <property type="entry name" value="T2SS_E_N_sf"/>
</dbReference>
<dbReference type="InterPro" id="IPR027417">
    <property type="entry name" value="P-loop_NTPase"/>
</dbReference>
<keyword evidence="2" id="KW-0547">Nucleotide-binding</keyword>
<evidence type="ECO:0000313" key="6">
    <source>
        <dbReference type="Proteomes" id="UP000231067"/>
    </source>
</evidence>
<name>A0A2H0AAH4_9BACT</name>
<dbReference type="EMBL" id="PCSH01000038">
    <property type="protein sequence ID" value="PIP41830.1"/>
    <property type="molecule type" value="Genomic_DNA"/>
</dbReference>
<keyword evidence="3" id="KW-0067">ATP-binding</keyword>
<dbReference type="FunFam" id="3.40.50.300:FF:000398">
    <property type="entry name" value="Type IV pilus assembly ATPase PilB"/>
    <property type="match status" value="1"/>
</dbReference>
<dbReference type="GO" id="GO:0005886">
    <property type="term" value="C:plasma membrane"/>
    <property type="evidence" value="ECO:0007669"/>
    <property type="project" value="TreeGrafter"/>
</dbReference>
<dbReference type="Gene3D" id="3.30.300.160">
    <property type="entry name" value="Type II secretion system, protein E, N-terminal domain"/>
    <property type="match status" value="1"/>
</dbReference>
<dbReference type="PANTHER" id="PTHR30258">
    <property type="entry name" value="TYPE II SECRETION SYSTEM PROTEIN GSPE-RELATED"/>
    <property type="match status" value="1"/>
</dbReference>
<evidence type="ECO:0000256" key="1">
    <source>
        <dbReference type="ARBA" id="ARBA00006611"/>
    </source>
</evidence>